<dbReference type="EMBL" id="FRAS01000008">
    <property type="protein sequence ID" value="SHK97850.1"/>
    <property type="molecule type" value="Genomic_DNA"/>
</dbReference>
<keyword evidence="1" id="KW-0732">Signal</keyword>
<dbReference type="InterPro" id="IPR013783">
    <property type="entry name" value="Ig-like_fold"/>
</dbReference>
<dbReference type="Proteomes" id="UP000183947">
    <property type="component" value="Unassembled WGS sequence"/>
</dbReference>
<feature type="signal peptide" evidence="1">
    <location>
        <begin position="1"/>
        <end position="24"/>
    </location>
</feature>
<evidence type="ECO:0000256" key="1">
    <source>
        <dbReference type="SAM" id="SignalP"/>
    </source>
</evidence>
<organism evidence="2 3">
    <name type="scientific">Hymenobacter psychrotolerans DSM 18569</name>
    <dbReference type="NCBI Taxonomy" id="1121959"/>
    <lineage>
        <taxon>Bacteria</taxon>
        <taxon>Pseudomonadati</taxon>
        <taxon>Bacteroidota</taxon>
        <taxon>Cytophagia</taxon>
        <taxon>Cytophagales</taxon>
        <taxon>Hymenobacteraceae</taxon>
        <taxon>Hymenobacter</taxon>
    </lineage>
</organism>
<evidence type="ECO:0000313" key="3">
    <source>
        <dbReference type="Proteomes" id="UP000183947"/>
    </source>
</evidence>
<evidence type="ECO:0000313" key="2">
    <source>
        <dbReference type="EMBL" id="SHK97850.1"/>
    </source>
</evidence>
<dbReference type="STRING" id="1121959.SAMN02746009_01915"/>
<protein>
    <submittedName>
        <fullName evidence="2">Por secretion system C-terminal sorting domain-containing protein</fullName>
    </submittedName>
</protein>
<dbReference type="OrthoDB" id="868831at2"/>
<gene>
    <name evidence="2" type="ORF">SAMN02746009_01915</name>
</gene>
<dbReference type="AlphaFoldDB" id="A0A1M6WVP3"/>
<keyword evidence="3" id="KW-1185">Reference proteome</keyword>
<proteinExistence type="predicted"/>
<dbReference type="InterPro" id="IPR026444">
    <property type="entry name" value="Secre_tail"/>
</dbReference>
<feature type="chain" id="PRO_5012951996" evidence="1">
    <location>
        <begin position="25"/>
        <end position="423"/>
    </location>
</feature>
<dbReference type="Gene3D" id="2.60.40.10">
    <property type="entry name" value="Immunoglobulins"/>
    <property type="match status" value="1"/>
</dbReference>
<name>A0A1M6WVP3_9BACT</name>
<sequence length="423" mass="44782">MKANLLSFVLLLLFGFSASSHVQAQTTYVSRPGGGPWSDPDTWLTNGVAGVSAPAPSATTPQRESNNIIVINSPVTLDMDYTIEGTDGLLTVNRGGSLTEDGPGRRLNFGSQRGNDQLRLVLNGALQVTSLSFYKADAEINAPLRTSCNISLANQSTLEVNGSVTIEGNLIVRQGNPAIEGSGQLNISGCVLTNNNGSLNGLFGPNLSVCVQGNANACDTEGLSCNPNIAQYITVGGCRAPLPVELRSFTARNTGGTVQIAWTTASEKNSDSFLVERAGESKEFVAVTSVAAAGSSQTLRSYSAIDQKPLAGNNYYRLKQIDKDGTFAYSPVVNVRMGGIDKQDLNAYGTSRRLKIEMNTAAVCQVLRIMDSMGRVVYTENMPAGTTGLMTREVPLNGTGSGVYIVQAVTNQGTISRKFMLAE</sequence>
<reference evidence="3" key="1">
    <citation type="submission" date="2016-11" db="EMBL/GenBank/DDBJ databases">
        <authorList>
            <person name="Varghese N."/>
            <person name="Submissions S."/>
        </authorList>
    </citation>
    <scope>NUCLEOTIDE SEQUENCE [LARGE SCALE GENOMIC DNA]</scope>
    <source>
        <strain evidence="3">DSM 18569</strain>
    </source>
</reference>
<accession>A0A1M6WVP3</accession>
<dbReference type="NCBIfam" id="TIGR04183">
    <property type="entry name" value="Por_Secre_tail"/>
    <property type="match status" value="1"/>
</dbReference>
<dbReference type="RefSeq" id="WP_073283718.1">
    <property type="nucleotide sequence ID" value="NZ_FRAS01000008.1"/>
</dbReference>